<dbReference type="GO" id="GO:0006397">
    <property type="term" value="P:mRNA processing"/>
    <property type="evidence" value="ECO:0007669"/>
    <property type="project" value="UniProtKB-KW"/>
</dbReference>
<reference evidence="7 8" key="1">
    <citation type="submission" date="2024-04" db="EMBL/GenBank/DDBJ databases">
        <title>The reference genome of an endangered Asteraceae, Deinandra increscens subsp. villosa, native to the Central Coast of California.</title>
        <authorList>
            <person name="Guilliams M."/>
            <person name="Hasenstab-Lehman K."/>
            <person name="Meyer R."/>
            <person name="Mcevoy S."/>
        </authorList>
    </citation>
    <scope>NUCLEOTIDE SEQUENCE [LARGE SCALE GENOMIC DNA]</scope>
    <source>
        <tissue evidence="7">Leaf</tissue>
    </source>
</reference>
<dbReference type="PROSITE" id="PS50102">
    <property type="entry name" value="RRM"/>
    <property type="match status" value="1"/>
</dbReference>
<keyword evidence="4" id="KW-0694">RNA-binding</keyword>
<accession>A0AAP0H4M8</accession>
<sequence>MKGLGELEDGEWRPPPIDQQEEENGQPWQEVRNMKRVVPRSGGRYEYGKDVVVFFVANLPNDCSTVAIKEAFKNHGRMADVYLPGRRDKNGKGNLFAFVKYSGVRDVRQLEAALNKVTIGGAKLSVNIAKFDRNKKPIVYQKLAKKSYQQEPTKIWVQKDQLSGVNTWGTGANGLSYRDKLLGRTSSNNNTPTINMDDTPDHMVKNLDGVTVIGRLKRWEVLDKFVTELDGKLGYASSVRYVGGMRLMLSFVESEDAKEYCNDRSSWGPWFHSVVLWTQEYKKCERIARIRIFGVPLSLWTCETFERIAKRYGPIVHHEGCNWTIANHAYHEVDILVKSGERIRDNVLIEKGSDKFMVWVNETDYDWQPSCLATNERMAYYESELKDTTKENYSKCVEDPVSSPENRSGNQGVHKTPSDMDPRGVNSGAQDDNGGAGGSSPVKTDGGDHSVDGQSSSGDPDSHMAVDSEQTGMQNGPTLEIGNKLNVGAKSGSFSLNSGWAPGLIGLTPSFGPFSSRKRPRCTRSPSSSPNNISPTAENAACVNPGDPPYPSPVFIGPSRSGPALDRNDDDGGTSVSQDIEETCSSDVIPETRTPSIDPVVLKEINDTISIGECIGIRAAPFADRFEEIINGEDKIQSK</sequence>
<dbReference type="PANTHER" id="PTHR23147">
    <property type="entry name" value="SERINE/ARGININE RICH SPLICING FACTOR"/>
    <property type="match status" value="1"/>
</dbReference>
<dbReference type="GO" id="GO:0008380">
    <property type="term" value="P:RNA splicing"/>
    <property type="evidence" value="ECO:0007669"/>
    <property type="project" value="UniProtKB-KW"/>
</dbReference>
<dbReference type="Pfam" id="PF00076">
    <property type="entry name" value="RRM_1"/>
    <property type="match status" value="1"/>
</dbReference>
<feature type="domain" description="RRM" evidence="6">
    <location>
        <begin position="52"/>
        <end position="131"/>
    </location>
</feature>
<dbReference type="AlphaFoldDB" id="A0AAP0H4M8"/>
<keyword evidence="2" id="KW-0747">Spliceosome</keyword>
<protein>
    <recommendedName>
        <fullName evidence="6">RRM domain-containing protein</fullName>
    </recommendedName>
</protein>
<dbReference type="CDD" id="cd00590">
    <property type="entry name" value="RRM_SF"/>
    <property type="match status" value="1"/>
</dbReference>
<dbReference type="SMART" id="SM00360">
    <property type="entry name" value="RRM"/>
    <property type="match status" value="1"/>
</dbReference>
<evidence type="ECO:0000256" key="5">
    <source>
        <dbReference type="SAM" id="MobiDB-lite"/>
    </source>
</evidence>
<gene>
    <name evidence="7" type="ORF">SSX86_003076</name>
</gene>
<evidence type="ECO:0000256" key="4">
    <source>
        <dbReference type="PROSITE-ProRule" id="PRU00176"/>
    </source>
</evidence>
<keyword evidence="8" id="KW-1185">Reference proteome</keyword>
<evidence type="ECO:0000313" key="8">
    <source>
        <dbReference type="Proteomes" id="UP001408789"/>
    </source>
</evidence>
<evidence type="ECO:0000256" key="2">
    <source>
        <dbReference type="ARBA" id="ARBA00022728"/>
    </source>
</evidence>
<dbReference type="InterPro" id="IPR012677">
    <property type="entry name" value="Nucleotide-bd_a/b_plait_sf"/>
</dbReference>
<keyword evidence="1" id="KW-0507">mRNA processing</keyword>
<dbReference type="Proteomes" id="UP001408789">
    <property type="component" value="Unassembled WGS sequence"/>
</dbReference>
<organism evidence="7 8">
    <name type="scientific">Deinandra increscens subsp. villosa</name>
    <dbReference type="NCBI Taxonomy" id="3103831"/>
    <lineage>
        <taxon>Eukaryota</taxon>
        <taxon>Viridiplantae</taxon>
        <taxon>Streptophyta</taxon>
        <taxon>Embryophyta</taxon>
        <taxon>Tracheophyta</taxon>
        <taxon>Spermatophyta</taxon>
        <taxon>Magnoliopsida</taxon>
        <taxon>eudicotyledons</taxon>
        <taxon>Gunneridae</taxon>
        <taxon>Pentapetalae</taxon>
        <taxon>asterids</taxon>
        <taxon>campanulids</taxon>
        <taxon>Asterales</taxon>
        <taxon>Asteraceae</taxon>
        <taxon>Asteroideae</taxon>
        <taxon>Heliantheae alliance</taxon>
        <taxon>Madieae</taxon>
        <taxon>Madiinae</taxon>
        <taxon>Deinandra</taxon>
    </lineage>
</organism>
<proteinExistence type="predicted"/>
<dbReference type="InterPro" id="IPR000504">
    <property type="entry name" value="RRM_dom"/>
</dbReference>
<evidence type="ECO:0000259" key="6">
    <source>
        <dbReference type="PROSITE" id="PS50102"/>
    </source>
</evidence>
<feature type="region of interest" description="Disordered" evidence="5">
    <location>
        <begin position="1"/>
        <end position="28"/>
    </location>
</feature>
<feature type="compositionally biased region" description="Polar residues" evidence="5">
    <location>
        <begin position="403"/>
        <end position="413"/>
    </location>
</feature>
<dbReference type="InterPro" id="IPR050907">
    <property type="entry name" value="SRSF"/>
</dbReference>
<evidence type="ECO:0000256" key="3">
    <source>
        <dbReference type="ARBA" id="ARBA00023187"/>
    </source>
</evidence>
<dbReference type="SUPFAM" id="SSF54928">
    <property type="entry name" value="RNA-binding domain, RBD"/>
    <property type="match status" value="1"/>
</dbReference>
<evidence type="ECO:0000313" key="7">
    <source>
        <dbReference type="EMBL" id="KAK9074758.1"/>
    </source>
</evidence>
<feature type="compositionally biased region" description="Polar residues" evidence="5">
    <location>
        <begin position="468"/>
        <end position="477"/>
    </location>
</feature>
<feature type="region of interest" description="Disordered" evidence="5">
    <location>
        <begin position="512"/>
        <end position="583"/>
    </location>
</feature>
<dbReference type="GO" id="GO:0005681">
    <property type="term" value="C:spliceosomal complex"/>
    <property type="evidence" value="ECO:0007669"/>
    <property type="project" value="UniProtKB-KW"/>
</dbReference>
<dbReference type="GO" id="GO:0003723">
    <property type="term" value="F:RNA binding"/>
    <property type="evidence" value="ECO:0007669"/>
    <property type="project" value="UniProtKB-UniRule"/>
</dbReference>
<dbReference type="InterPro" id="IPR035979">
    <property type="entry name" value="RBD_domain_sf"/>
</dbReference>
<feature type="compositionally biased region" description="Low complexity" evidence="5">
    <location>
        <begin position="523"/>
        <end position="535"/>
    </location>
</feature>
<dbReference type="Gene3D" id="3.30.70.330">
    <property type="match status" value="1"/>
</dbReference>
<name>A0AAP0H4M8_9ASTR</name>
<comment type="caution">
    <text evidence="7">The sequence shown here is derived from an EMBL/GenBank/DDBJ whole genome shotgun (WGS) entry which is preliminary data.</text>
</comment>
<dbReference type="EMBL" id="JBCNJP010000007">
    <property type="protein sequence ID" value="KAK9074758.1"/>
    <property type="molecule type" value="Genomic_DNA"/>
</dbReference>
<keyword evidence="3" id="KW-0508">mRNA splicing</keyword>
<feature type="region of interest" description="Disordered" evidence="5">
    <location>
        <begin position="391"/>
        <end position="484"/>
    </location>
</feature>
<evidence type="ECO:0000256" key="1">
    <source>
        <dbReference type="ARBA" id="ARBA00022664"/>
    </source>
</evidence>